<feature type="compositionally biased region" description="Low complexity" evidence="1">
    <location>
        <begin position="20"/>
        <end position="39"/>
    </location>
</feature>
<name>A0A1C3NBY6_9ACTN</name>
<feature type="signal peptide" evidence="2">
    <location>
        <begin position="1"/>
        <end position="19"/>
    </location>
</feature>
<dbReference type="AlphaFoldDB" id="A0A1C3NBY6"/>
<evidence type="ECO:0000313" key="4">
    <source>
        <dbReference type="Proteomes" id="UP000199393"/>
    </source>
</evidence>
<keyword evidence="2" id="KW-0732">Signal</keyword>
<dbReference type="PATRIC" id="fig|307121.4.peg.5808"/>
<dbReference type="EMBL" id="LT598496">
    <property type="protein sequence ID" value="SBV30112.1"/>
    <property type="molecule type" value="Genomic_DNA"/>
</dbReference>
<dbReference type="PROSITE" id="PS51257">
    <property type="entry name" value="PROKAR_LIPOPROTEIN"/>
    <property type="match status" value="1"/>
</dbReference>
<feature type="chain" id="PRO_5038617225" evidence="2">
    <location>
        <begin position="20"/>
        <end position="153"/>
    </location>
</feature>
<accession>A0A1C3NBY6</accession>
<proteinExistence type="predicted"/>
<dbReference type="OrthoDB" id="3389462at2"/>
<keyword evidence="4" id="KW-1185">Reference proteome</keyword>
<dbReference type="STRING" id="307121.GA0070620_5705"/>
<evidence type="ECO:0000256" key="1">
    <source>
        <dbReference type="SAM" id="MobiDB-lite"/>
    </source>
</evidence>
<protein>
    <submittedName>
        <fullName evidence="3">Uncharacterized protein</fullName>
    </submittedName>
</protein>
<organism evidence="3 4">
    <name type="scientific">Micromonospora krabiensis</name>
    <dbReference type="NCBI Taxonomy" id="307121"/>
    <lineage>
        <taxon>Bacteria</taxon>
        <taxon>Bacillati</taxon>
        <taxon>Actinomycetota</taxon>
        <taxon>Actinomycetes</taxon>
        <taxon>Micromonosporales</taxon>
        <taxon>Micromonosporaceae</taxon>
        <taxon>Micromonospora</taxon>
    </lineage>
</organism>
<gene>
    <name evidence="3" type="ORF">GA0070620_5705</name>
</gene>
<sequence>MRRLLVAALVVVLSSVAGCATTGPPTDVPPTGAAETGATGPAGGGNSATVCAAAQQAGATALRTYVEEVGRMVAAIGANDSATAEAARRRAEAALTGWRATLRQQSDRAADPELKTLLSDMETEVAAMGADVDAIDESELDRLQQRLDQLCPR</sequence>
<reference evidence="4" key="1">
    <citation type="submission" date="2016-06" db="EMBL/GenBank/DDBJ databases">
        <authorList>
            <person name="Varghese N."/>
        </authorList>
    </citation>
    <scope>NUCLEOTIDE SEQUENCE [LARGE SCALE GENOMIC DNA]</scope>
    <source>
        <strain evidence="4">DSM 45344</strain>
    </source>
</reference>
<feature type="region of interest" description="Disordered" evidence="1">
    <location>
        <begin position="20"/>
        <end position="45"/>
    </location>
</feature>
<evidence type="ECO:0000256" key="2">
    <source>
        <dbReference type="SAM" id="SignalP"/>
    </source>
</evidence>
<dbReference type="Proteomes" id="UP000199393">
    <property type="component" value="Chromosome I"/>
</dbReference>
<evidence type="ECO:0000313" key="3">
    <source>
        <dbReference type="EMBL" id="SBV30112.1"/>
    </source>
</evidence>
<dbReference type="RefSeq" id="WP_091595875.1">
    <property type="nucleotide sequence ID" value="NZ_JBHRWG010000002.1"/>
</dbReference>